<reference evidence="2 3" key="1">
    <citation type="submission" date="2020-12" db="EMBL/GenBank/DDBJ databases">
        <title>Oil enriched cultivation method for isolating marine PHA-producing bacteria.</title>
        <authorList>
            <person name="Zheng W."/>
            <person name="Yu S."/>
            <person name="Huang Y."/>
        </authorList>
    </citation>
    <scope>NUCLEOTIDE SEQUENCE [LARGE SCALE GENOMIC DNA]</scope>
    <source>
        <strain evidence="2 3">SN0-2</strain>
    </source>
</reference>
<accession>A0ABS3E8Q3</accession>
<sequence>MSLSLCLDTSISWAQESPVYRGLTFEQAVMQSLQSHLELAGYSYQLESANAQAAQAAVGPRPELRLQVEDVAGTGDFNGVESAQTTLGITWLFQSNVIDKRVEAARIQTSVIETQRQVLELDVAANTARYFLQAMAQQERMVLAMDAVEQAQEALVDIRRQVSVGKVPQADASRAEAELERRRLAVEDIGHELQVSRHRLAAQWGERTPGFGAVDGSLSAPVPAIDIARLRSEVSGNPNLAVFLSRERVAEAEIALARAEAGIQWKIDAGIRRLESVDDYSLVAGVSIPLGRRDRNKNKVAALMAEQNRYRAERDAKALEMETQVYVMAQELLHSRHVAEALEVKIIPSLQRALTDTRSAYRQGKYSYYELAAAQQDLIEARLSYLETQYRAHLNLIEIEKLTGLSLAAISENVK</sequence>
<gene>
    <name evidence="2" type="ORF">JF535_12010</name>
</gene>
<proteinExistence type="inferred from homology"/>
<comment type="caution">
    <text evidence="2">The sequence shown here is derived from an EMBL/GenBank/DDBJ whole genome shotgun (WGS) entry which is preliminary data.</text>
</comment>
<dbReference type="SUPFAM" id="SSF56954">
    <property type="entry name" value="Outer membrane efflux proteins (OEP)"/>
    <property type="match status" value="1"/>
</dbReference>
<keyword evidence="3" id="KW-1185">Reference proteome</keyword>
<dbReference type="Proteomes" id="UP000664293">
    <property type="component" value="Unassembled WGS sequence"/>
</dbReference>
<dbReference type="PANTHER" id="PTHR30203">
    <property type="entry name" value="OUTER MEMBRANE CATION EFFLUX PROTEIN"/>
    <property type="match status" value="1"/>
</dbReference>
<organism evidence="2 3">
    <name type="scientific">Microbulbifer salipaludis</name>
    <dbReference type="NCBI Taxonomy" id="187980"/>
    <lineage>
        <taxon>Bacteria</taxon>
        <taxon>Pseudomonadati</taxon>
        <taxon>Pseudomonadota</taxon>
        <taxon>Gammaproteobacteria</taxon>
        <taxon>Cellvibrionales</taxon>
        <taxon>Microbulbiferaceae</taxon>
        <taxon>Microbulbifer</taxon>
    </lineage>
</organism>
<dbReference type="InterPro" id="IPR010131">
    <property type="entry name" value="MdtP/NodT-like"/>
</dbReference>
<evidence type="ECO:0000313" key="2">
    <source>
        <dbReference type="EMBL" id="MBN8431578.1"/>
    </source>
</evidence>
<dbReference type="RefSeq" id="WP_207002396.1">
    <property type="nucleotide sequence ID" value="NZ_JAEKJR010000002.1"/>
</dbReference>
<evidence type="ECO:0000256" key="1">
    <source>
        <dbReference type="ARBA" id="ARBA00007613"/>
    </source>
</evidence>
<name>A0ABS3E8Q3_9GAMM</name>
<dbReference type="EMBL" id="JAEKJR010000002">
    <property type="protein sequence ID" value="MBN8431578.1"/>
    <property type="molecule type" value="Genomic_DNA"/>
</dbReference>
<dbReference type="Gene3D" id="1.20.1600.10">
    <property type="entry name" value="Outer membrane efflux proteins (OEP)"/>
    <property type="match status" value="1"/>
</dbReference>
<comment type="similarity">
    <text evidence="1">Belongs to the outer membrane factor (OMF) (TC 1.B.17) family.</text>
</comment>
<dbReference type="PANTHER" id="PTHR30203:SF24">
    <property type="entry name" value="BLR4935 PROTEIN"/>
    <property type="match status" value="1"/>
</dbReference>
<dbReference type="InterPro" id="IPR003423">
    <property type="entry name" value="OMP_efflux"/>
</dbReference>
<dbReference type="Pfam" id="PF02321">
    <property type="entry name" value="OEP"/>
    <property type="match status" value="2"/>
</dbReference>
<protein>
    <submittedName>
        <fullName evidence="2">TolC family protein</fullName>
    </submittedName>
</protein>
<evidence type="ECO:0000313" key="3">
    <source>
        <dbReference type="Proteomes" id="UP000664293"/>
    </source>
</evidence>